<evidence type="ECO:0000256" key="1">
    <source>
        <dbReference type="ARBA" id="ARBA00004496"/>
    </source>
</evidence>
<dbReference type="InterPro" id="IPR011063">
    <property type="entry name" value="TilS/TtcA_N"/>
</dbReference>
<dbReference type="InterPro" id="IPR012795">
    <property type="entry name" value="tRNA_Ile_lys_synt_N"/>
</dbReference>
<dbReference type="Gene3D" id="1.20.59.20">
    <property type="match status" value="1"/>
</dbReference>
<accession>A0ABY0ISV6</accession>
<sequence>MAASRNSRSPDLPRRIADRLARLLAAADPHSVLPASPLSTTPVLAVGLSGGRDSVALLAALAAQAPARGWRLQAVHVHHGLSPHADAWAAFCGDLCARLGVPLQVHRVSLPEARPAGLEATARAARYQVFAGLTADALILAHHRDDQAETLLFNLLRGSGLRGLAAMPGRRLLPRPGHGPLPLLRPLLETSRAELEAWLAAEGLGWIEDESNGDRAYARNFLRHEALPLLQSRFPAAASLGRAAVLAGEAEDLLEELAAQDLAKAAVGSRLQQAALAGLSSARGRNLLRCWLRRHGAPMPEARALAELWQQLACPRPDGQVEWRCSEWVVRLWRGTVFLDHEPLQPPSSLAEPAGPFVMPVPWAFGSIGGREAIGQGVALALCGEAARFRLRQGGETMQLPGRPRRPLKKLLQEADIPPWQRQRLPLLWVGQTLAWVPGIGIAADCLARADAPGWLPEWRPAESASLSLSPLPCDDPDAPY</sequence>
<feature type="domain" description="Lysidine-tRNA(Ile) synthetase C-terminal" evidence="9">
    <location>
        <begin position="387"/>
        <end position="459"/>
    </location>
</feature>
<dbReference type="SMART" id="SM00977">
    <property type="entry name" value="TilS_C"/>
    <property type="match status" value="1"/>
</dbReference>
<dbReference type="Pfam" id="PF01171">
    <property type="entry name" value="ATP_bind_3"/>
    <property type="match status" value="1"/>
</dbReference>
<evidence type="ECO:0000256" key="6">
    <source>
        <dbReference type="ARBA" id="ARBA00022840"/>
    </source>
</evidence>
<evidence type="ECO:0000259" key="9">
    <source>
        <dbReference type="SMART" id="SM00977"/>
    </source>
</evidence>
<dbReference type="InterPro" id="IPR012094">
    <property type="entry name" value="tRNA_Ile_lys_synt"/>
</dbReference>
<keyword evidence="6 8" id="KW-0067">ATP-binding</keyword>
<dbReference type="PANTHER" id="PTHR43033:SF1">
    <property type="entry name" value="TRNA(ILE)-LYSIDINE SYNTHASE-RELATED"/>
    <property type="match status" value="1"/>
</dbReference>
<dbReference type="Proteomes" id="UP000292136">
    <property type="component" value="Unassembled WGS sequence"/>
</dbReference>
<keyword evidence="2 8" id="KW-0963">Cytoplasm</keyword>
<comment type="subcellular location">
    <subcellularLocation>
        <location evidence="1 8">Cytoplasm</location>
    </subcellularLocation>
</comment>
<comment type="domain">
    <text evidence="8">The N-terminal region contains the highly conserved SGGXDS motif, predicted to be a P-loop motif involved in ATP binding.</text>
</comment>
<dbReference type="InterPro" id="IPR012796">
    <property type="entry name" value="Lysidine-tRNA-synth_C"/>
</dbReference>
<dbReference type="InterPro" id="IPR014729">
    <property type="entry name" value="Rossmann-like_a/b/a_fold"/>
</dbReference>
<dbReference type="SUPFAM" id="SSF52402">
    <property type="entry name" value="Adenine nucleotide alpha hydrolases-like"/>
    <property type="match status" value="1"/>
</dbReference>
<organism evidence="10 11">
    <name type="scientific">Azospira oryzae</name>
    <dbReference type="NCBI Taxonomy" id="146939"/>
    <lineage>
        <taxon>Bacteria</taxon>
        <taxon>Pseudomonadati</taxon>
        <taxon>Pseudomonadota</taxon>
        <taxon>Betaproteobacteria</taxon>
        <taxon>Rhodocyclales</taxon>
        <taxon>Rhodocyclaceae</taxon>
        <taxon>Azospira</taxon>
    </lineage>
</organism>
<evidence type="ECO:0000256" key="5">
    <source>
        <dbReference type="ARBA" id="ARBA00022741"/>
    </source>
</evidence>
<dbReference type="RefSeq" id="WP_165397456.1">
    <property type="nucleotide sequence ID" value="NZ_SHKM01000001.1"/>
</dbReference>
<evidence type="ECO:0000313" key="10">
    <source>
        <dbReference type="EMBL" id="RZT90364.1"/>
    </source>
</evidence>
<evidence type="ECO:0000256" key="7">
    <source>
        <dbReference type="ARBA" id="ARBA00048539"/>
    </source>
</evidence>
<name>A0ABY0ISV6_9RHOO</name>
<comment type="catalytic activity">
    <reaction evidence="7 8">
        <text>cytidine(34) in tRNA(Ile2) + L-lysine + ATP = lysidine(34) in tRNA(Ile2) + AMP + diphosphate + H(+)</text>
        <dbReference type="Rhea" id="RHEA:43744"/>
        <dbReference type="Rhea" id="RHEA-COMP:10625"/>
        <dbReference type="Rhea" id="RHEA-COMP:10670"/>
        <dbReference type="ChEBI" id="CHEBI:15378"/>
        <dbReference type="ChEBI" id="CHEBI:30616"/>
        <dbReference type="ChEBI" id="CHEBI:32551"/>
        <dbReference type="ChEBI" id="CHEBI:33019"/>
        <dbReference type="ChEBI" id="CHEBI:82748"/>
        <dbReference type="ChEBI" id="CHEBI:83665"/>
        <dbReference type="ChEBI" id="CHEBI:456215"/>
        <dbReference type="EC" id="6.3.4.19"/>
    </reaction>
</comment>
<dbReference type="CDD" id="cd01992">
    <property type="entry name" value="TilS_N"/>
    <property type="match status" value="1"/>
</dbReference>
<dbReference type="Gene3D" id="3.40.50.620">
    <property type="entry name" value="HUPs"/>
    <property type="match status" value="1"/>
</dbReference>
<dbReference type="PANTHER" id="PTHR43033">
    <property type="entry name" value="TRNA(ILE)-LYSIDINE SYNTHASE-RELATED"/>
    <property type="match status" value="1"/>
</dbReference>
<feature type="binding site" evidence="8">
    <location>
        <begin position="49"/>
        <end position="54"/>
    </location>
    <ligand>
        <name>ATP</name>
        <dbReference type="ChEBI" id="CHEBI:30616"/>
    </ligand>
</feature>
<dbReference type="SUPFAM" id="SSF82829">
    <property type="entry name" value="MesJ substrate recognition domain-like"/>
    <property type="match status" value="1"/>
</dbReference>
<evidence type="ECO:0000256" key="2">
    <source>
        <dbReference type="ARBA" id="ARBA00022490"/>
    </source>
</evidence>
<dbReference type="NCBIfam" id="TIGR02432">
    <property type="entry name" value="lysidine_TilS_N"/>
    <property type="match status" value="1"/>
</dbReference>
<dbReference type="EMBL" id="SHKM01000001">
    <property type="protein sequence ID" value="RZT90364.1"/>
    <property type="molecule type" value="Genomic_DNA"/>
</dbReference>
<comment type="similarity">
    <text evidence="8">Belongs to the tRNA(Ile)-lysidine synthase family.</text>
</comment>
<gene>
    <name evidence="8" type="primary">tilS</name>
    <name evidence="10" type="ORF">EV678_1178</name>
</gene>
<reference evidence="10 11" key="1">
    <citation type="submission" date="2019-02" db="EMBL/GenBank/DDBJ databases">
        <title>Genomic Encyclopedia of Type Strains, Phase IV (KMG-IV): sequencing the most valuable type-strain genomes for metagenomic binning, comparative biology and taxonomic classification.</title>
        <authorList>
            <person name="Goeker M."/>
        </authorList>
    </citation>
    <scope>NUCLEOTIDE SEQUENCE [LARGE SCALE GENOMIC DNA]</scope>
    <source>
        <strain evidence="10 11">DSM 21223</strain>
    </source>
</reference>
<evidence type="ECO:0000313" key="11">
    <source>
        <dbReference type="Proteomes" id="UP000292136"/>
    </source>
</evidence>
<keyword evidence="4 8" id="KW-0819">tRNA processing</keyword>
<comment type="function">
    <text evidence="8">Ligates lysine onto the cytidine present at position 34 of the AUA codon-specific tRNA(Ile) that contains the anticodon CAU, in an ATP-dependent manner. Cytidine is converted to lysidine, thus changing the amino acid specificity of the tRNA from methionine to isoleucine.</text>
</comment>
<proteinExistence type="inferred from homology"/>
<dbReference type="EC" id="6.3.4.19" evidence="8"/>
<dbReference type="HAMAP" id="MF_01161">
    <property type="entry name" value="tRNA_Ile_lys_synt"/>
    <property type="match status" value="1"/>
</dbReference>
<dbReference type="Pfam" id="PF11734">
    <property type="entry name" value="TilS_C"/>
    <property type="match status" value="1"/>
</dbReference>
<keyword evidence="3 8" id="KW-0436">Ligase</keyword>
<dbReference type="Pfam" id="PF09179">
    <property type="entry name" value="TilS"/>
    <property type="match status" value="1"/>
</dbReference>
<evidence type="ECO:0000256" key="4">
    <source>
        <dbReference type="ARBA" id="ARBA00022694"/>
    </source>
</evidence>
<comment type="caution">
    <text evidence="10">The sequence shown here is derived from an EMBL/GenBank/DDBJ whole genome shotgun (WGS) entry which is preliminary data.</text>
</comment>
<dbReference type="InterPro" id="IPR015262">
    <property type="entry name" value="tRNA_Ile_lys_synt_subst-bd"/>
</dbReference>
<protein>
    <recommendedName>
        <fullName evidence="8">tRNA(Ile)-lysidine synthase</fullName>
        <ecNumber evidence="8">6.3.4.19</ecNumber>
    </recommendedName>
    <alternativeName>
        <fullName evidence="8">tRNA(Ile)-2-lysyl-cytidine synthase</fullName>
    </alternativeName>
    <alternativeName>
        <fullName evidence="8">tRNA(Ile)-lysidine synthetase</fullName>
    </alternativeName>
</protein>
<keyword evidence="5 8" id="KW-0547">Nucleotide-binding</keyword>
<dbReference type="SUPFAM" id="SSF56037">
    <property type="entry name" value="PheT/TilS domain"/>
    <property type="match status" value="1"/>
</dbReference>
<evidence type="ECO:0000256" key="3">
    <source>
        <dbReference type="ARBA" id="ARBA00022598"/>
    </source>
</evidence>
<keyword evidence="11" id="KW-1185">Reference proteome</keyword>
<evidence type="ECO:0000256" key="8">
    <source>
        <dbReference type="HAMAP-Rule" id="MF_01161"/>
    </source>
</evidence>
<dbReference type="NCBIfam" id="TIGR02433">
    <property type="entry name" value="lysidine_TilS_C"/>
    <property type="match status" value="1"/>
</dbReference>